<feature type="region of interest" description="Disordered" evidence="1">
    <location>
        <begin position="1"/>
        <end position="37"/>
    </location>
</feature>
<accession>A0A5B7KA39</accession>
<evidence type="ECO:0000313" key="2">
    <source>
        <dbReference type="EMBL" id="MPD01515.1"/>
    </source>
</evidence>
<reference evidence="2 3" key="1">
    <citation type="submission" date="2019-05" db="EMBL/GenBank/DDBJ databases">
        <title>Another draft genome of Portunus trituberculatus and its Hox gene families provides insights of decapod evolution.</title>
        <authorList>
            <person name="Jeong J.-H."/>
            <person name="Song I."/>
            <person name="Kim S."/>
            <person name="Choi T."/>
            <person name="Kim D."/>
            <person name="Ryu S."/>
            <person name="Kim W."/>
        </authorList>
    </citation>
    <scope>NUCLEOTIDE SEQUENCE [LARGE SCALE GENOMIC DNA]</scope>
    <source>
        <tissue evidence="2">Muscle</tissue>
    </source>
</reference>
<keyword evidence="3" id="KW-1185">Reference proteome</keyword>
<evidence type="ECO:0000313" key="3">
    <source>
        <dbReference type="Proteomes" id="UP000324222"/>
    </source>
</evidence>
<gene>
    <name evidence="2" type="ORF">E2C01_097047</name>
</gene>
<comment type="caution">
    <text evidence="2">The sequence shown here is derived from an EMBL/GenBank/DDBJ whole genome shotgun (WGS) entry which is preliminary data.</text>
</comment>
<proteinExistence type="predicted"/>
<evidence type="ECO:0000256" key="1">
    <source>
        <dbReference type="SAM" id="MobiDB-lite"/>
    </source>
</evidence>
<protein>
    <submittedName>
        <fullName evidence="2">Uncharacterized protein</fullName>
    </submittedName>
</protein>
<organism evidence="2 3">
    <name type="scientific">Portunus trituberculatus</name>
    <name type="common">Swimming crab</name>
    <name type="synonym">Neptunus trituberculatus</name>
    <dbReference type="NCBI Taxonomy" id="210409"/>
    <lineage>
        <taxon>Eukaryota</taxon>
        <taxon>Metazoa</taxon>
        <taxon>Ecdysozoa</taxon>
        <taxon>Arthropoda</taxon>
        <taxon>Crustacea</taxon>
        <taxon>Multicrustacea</taxon>
        <taxon>Malacostraca</taxon>
        <taxon>Eumalacostraca</taxon>
        <taxon>Eucarida</taxon>
        <taxon>Decapoda</taxon>
        <taxon>Pleocyemata</taxon>
        <taxon>Brachyura</taxon>
        <taxon>Eubrachyura</taxon>
        <taxon>Portunoidea</taxon>
        <taxon>Portunidae</taxon>
        <taxon>Portuninae</taxon>
        <taxon>Portunus</taxon>
    </lineage>
</organism>
<name>A0A5B7KA39_PORTR</name>
<sequence length="59" mass="6588">MSTDPFQKSKPSAILAPQHDSTPDTPAPPAPYTRSSLKDLSTAWECCRVGYEFYMSLCY</sequence>
<dbReference type="Proteomes" id="UP000324222">
    <property type="component" value="Unassembled WGS sequence"/>
</dbReference>
<dbReference type="EMBL" id="VSRR010127465">
    <property type="protein sequence ID" value="MPD01515.1"/>
    <property type="molecule type" value="Genomic_DNA"/>
</dbReference>
<dbReference type="AlphaFoldDB" id="A0A5B7KA39"/>
<feature type="compositionally biased region" description="Polar residues" evidence="1">
    <location>
        <begin position="1"/>
        <end position="10"/>
    </location>
</feature>